<reference evidence="2" key="1">
    <citation type="submission" date="2022-08" db="EMBL/GenBank/DDBJ databases">
        <authorList>
            <person name="Gutierrez-Valencia J."/>
        </authorList>
    </citation>
    <scope>NUCLEOTIDE SEQUENCE</scope>
</reference>
<accession>A0AAV0JX42</accession>
<evidence type="ECO:0000256" key="1">
    <source>
        <dbReference type="SAM" id="MobiDB-lite"/>
    </source>
</evidence>
<protein>
    <submittedName>
        <fullName evidence="2">Uncharacterized protein</fullName>
    </submittedName>
</protein>
<feature type="compositionally biased region" description="Low complexity" evidence="1">
    <location>
        <begin position="44"/>
        <end position="54"/>
    </location>
</feature>
<feature type="region of interest" description="Disordered" evidence="1">
    <location>
        <begin position="1"/>
        <end position="70"/>
    </location>
</feature>
<evidence type="ECO:0000313" key="2">
    <source>
        <dbReference type="EMBL" id="CAI0414025.1"/>
    </source>
</evidence>
<sequence>MAQISRTAPSPWPLLRHLRRGATRSRSKPRGRNGTSAESPATAPPVRSWSSPSPRDLPRRRDIPPPGSRWSTLDLLPLFLLALLGCSSSEFDVFFF</sequence>
<evidence type="ECO:0000313" key="3">
    <source>
        <dbReference type="Proteomes" id="UP001154282"/>
    </source>
</evidence>
<dbReference type="EMBL" id="CAMGYJ010000005">
    <property type="protein sequence ID" value="CAI0414025.1"/>
    <property type="molecule type" value="Genomic_DNA"/>
</dbReference>
<dbReference type="AlphaFoldDB" id="A0AAV0JX42"/>
<name>A0AAV0JX42_9ROSI</name>
<organism evidence="2 3">
    <name type="scientific">Linum tenue</name>
    <dbReference type="NCBI Taxonomy" id="586396"/>
    <lineage>
        <taxon>Eukaryota</taxon>
        <taxon>Viridiplantae</taxon>
        <taxon>Streptophyta</taxon>
        <taxon>Embryophyta</taxon>
        <taxon>Tracheophyta</taxon>
        <taxon>Spermatophyta</taxon>
        <taxon>Magnoliopsida</taxon>
        <taxon>eudicotyledons</taxon>
        <taxon>Gunneridae</taxon>
        <taxon>Pentapetalae</taxon>
        <taxon>rosids</taxon>
        <taxon>fabids</taxon>
        <taxon>Malpighiales</taxon>
        <taxon>Linaceae</taxon>
        <taxon>Linum</taxon>
    </lineage>
</organism>
<gene>
    <name evidence="2" type="ORF">LITE_LOCUS16152</name>
</gene>
<keyword evidence="3" id="KW-1185">Reference proteome</keyword>
<dbReference type="Proteomes" id="UP001154282">
    <property type="component" value="Unassembled WGS sequence"/>
</dbReference>
<feature type="compositionally biased region" description="Basic residues" evidence="1">
    <location>
        <begin position="16"/>
        <end position="31"/>
    </location>
</feature>
<proteinExistence type="predicted"/>
<comment type="caution">
    <text evidence="2">The sequence shown here is derived from an EMBL/GenBank/DDBJ whole genome shotgun (WGS) entry which is preliminary data.</text>
</comment>